<dbReference type="KEGG" id="mdr:MDOR_11910"/>
<organism evidence="4 5">
    <name type="scientific">Mycolicibacterium doricum</name>
    <dbReference type="NCBI Taxonomy" id="126673"/>
    <lineage>
        <taxon>Bacteria</taxon>
        <taxon>Bacillati</taxon>
        <taxon>Actinomycetota</taxon>
        <taxon>Actinomycetes</taxon>
        <taxon>Mycobacteriales</taxon>
        <taxon>Mycobacteriaceae</taxon>
        <taxon>Mycolicibacterium</taxon>
    </lineage>
</organism>
<reference evidence="4 5" key="1">
    <citation type="submission" date="2016-01" db="EMBL/GenBank/DDBJ databases">
        <title>The new phylogeny of the genus Mycobacterium.</title>
        <authorList>
            <person name="Tarcisio F."/>
            <person name="Conor M."/>
            <person name="Antonella G."/>
            <person name="Elisabetta G."/>
            <person name="Giulia F.S."/>
            <person name="Sara T."/>
            <person name="Anna F."/>
            <person name="Clotilde B."/>
            <person name="Roberto B."/>
            <person name="Veronica D.S."/>
            <person name="Fabio R."/>
            <person name="Monica P."/>
            <person name="Olivier J."/>
            <person name="Enrico T."/>
            <person name="Nicola S."/>
        </authorList>
    </citation>
    <scope>NUCLEOTIDE SEQUENCE [LARGE SCALE GENOMIC DNA]</scope>
    <source>
        <strain evidence="4 5">DSM 44339</strain>
    </source>
</reference>
<evidence type="ECO:0000313" key="3">
    <source>
        <dbReference type="EMBL" id="BBZ07022.1"/>
    </source>
</evidence>
<dbReference type="EMBL" id="AP022605">
    <property type="protein sequence ID" value="BBZ07022.1"/>
    <property type="molecule type" value="Genomic_DNA"/>
</dbReference>
<keyword evidence="5" id="KW-1185">Reference proteome</keyword>
<feature type="region of interest" description="Disordered" evidence="1">
    <location>
        <begin position="1"/>
        <end position="20"/>
    </location>
</feature>
<dbReference type="Pfam" id="PF10002">
    <property type="entry name" value="DUF2243"/>
    <property type="match status" value="1"/>
</dbReference>
<evidence type="ECO:0000313" key="4">
    <source>
        <dbReference type="EMBL" id="ORV43521.1"/>
    </source>
</evidence>
<feature type="transmembrane region" description="Helical" evidence="2">
    <location>
        <begin position="101"/>
        <end position="121"/>
    </location>
</feature>
<keyword evidence="2" id="KW-1133">Transmembrane helix</keyword>
<evidence type="ECO:0000256" key="2">
    <source>
        <dbReference type="SAM" id="Phobius"/>
    </source>
</evidence>
<feature type="transmembrane region" description="Helical" evidence="2">
    <location>
        <begin position="29"/>
        <end position="52"/>
    </location>
</feature>
<name>A0A1X1TG62_9MYCO</name>
<keyword evidence="2" id="KW-0812">Transmembrane</keyword>
<evidence type="ECO:0000313" key="6">
    <source>
        <dbReference type="Proteomes" id="UP000467201"/>
    </source>
</evidence>
<dbReference type="AlphaFoldDB" id="A0A1X1TG62"/>
<feature type="transmembrane region" description="Helical" evidence="2">
    <location>
        <begin position="141"/>
        <end position="162"/>
    </location>
</feature>
<evidence type="ECO:0000313" key="5">
    <source>
        <dbReference type="Proteomes" id="UP000193564"/>
    </source>
</evidence>
<reference evidence="3" key="3">
    <citation type="submission" date="2020-02" db="EMBL/GenBank/DDBJ databases">
        <authorList>
            <person name="Matsumoto Y."/>
            <person name="Motooka D."/>
            <person name="Nakamura S."/>
        </authorList>
    </citation>
    <scope>NUCLEOTIDE SEQUENCE</scope>
    <source>
        <strain evidence="3">JCM 12405</strain>
    </source>
</reference>
<proteinExistence type="predicted"/>
<gene>
    <name evidence="4" type="ORF">AWC01_06390</name>
    <name evidence="3" type="ORF">MDOR_11910</name>
</gene>
<sequence length="189" mass="20462">MSEGREDVGGSEAPAEQSGWRVPGAQGSLWAGVLLAAAVFTIIDETILHLLLHWHHFYDRASPGFALTSDGIFQAVGIIALVSSGYLIADLRRRQVWRPVWLATGLALGLGVIGLVDEVLVHKILNWHQIHYGPEVWKYDIGAGLCIVTALLVGGVLLRIALRGGASLRVGTSQVFRGDQRVDHSDQRG</sequence>
<protein>
    <submittedName>
        <fullName evidence="3">Membrane protein</fullName>
    </submittedName>
</protein>
<accession>A0A1X1TG62</accession>
<dbReference type="EMBL" id="LQOS01000018">
    <property type="protein sequence ID" value="ORV43521.1"/>
    <property type="molecule type" value="Genomic_DNA"/>
</dbReference>
<dbReference type="STRING" id="126673.AWC01_06390"/>
<feature type="transmembrane region" description="Helical" evidence="2">
    <location>
        <begin position="72"/>
        <end position="89"/>
    </location>
</feature>
<dbReference type="RefSeq" id="WP_085189110.1">
    <property type="nucleotide sequence ID" value="NZ_AP022605.1"/>
</dbReference>
<keyword evidence="2" id="KW-0472">Membrane</keyword>
<dbReference type="Proteomes" id="UP000467201">
    <property type="component" value="Chromosome"/>
</dbReference>
<reference evidence="3 6" key="2">
    <citation type="journal article" date="2019" name="Emerg. Microbes Infect.">
        <title>Comprehensive subspecies identification of 175 nontuberculous mycobacteria species based on 7547 genomic profiles.</title>
        <authorList>
            <person name="Matsumoto Y."/>
            <person name="Kinjo T."/>
            <person name="Motooka D."/>
            <person name="Nabeya D."/>
            <person name="Jung N."/>
            <person name="Uechi K."/>
            <person name="Horii T."/>
            <person name="Iida T."/>
            <person name="Fujita J."/>
            <person name="Nakamura S."/>
        </authorList>
    </citation>
    <scope>NUCLEOTIDE SEQUENCE [LARGE SCALE GENOMIC DNA]</scope>
    <source>
        <strain evidence="3 6">JCM 12405</strain>
    </source>
</reference>
<dbReference type="OrthoDB" id="5190099at2"/>
<dbReference type="Proteomes" id="UP000193564">
    <property type="component" value="Unassembled WGS sequence"/>
</dbReference>
<evidence type="ECO:0000256" key="1">
    <source>
        <dbReference type="SAM" id="MobiDB-lite"/>
    </source>
</evidence>
<dbReference type="InterPro" id="IPR018719">
    <property type="entry name" value="DUF2243_membrane"/>
</dbReference>